<keyword evidence="6" id="KW-0479">Metal-binding</keyword>
<evidence type="ECO:0000256" key="1">
    <source>
        <dbReference type="ARBA" id="ARBA00004496"/>
    </source>
</evidence>
<evidence type="ECO:0000256" key="6">
    <source>
        <dbReference type="ARBA" id="ARBA00022723"/>
    </source>
</evidence>
<evidence type="ECO:0000256" key="9">
    <source>
        <dbReference type="ARBA" id="ARBA00022842"/>
    </source>
</evidence>
<evidence type="ECO:0000313" key="12">
    <source>
        <dbReference type="EMBL" id="GGE70061.1"/>
    </source>
</evidence>
<dbReference type="Pfam" id="PF02367">
    <property type="entry name" value="TsaE"/>
    <property type="match status" value="1"/>
</dbReference>
<dbReference type="RefSeq" id="WP_229658903.1">
    <property type="nucleotide sequence ID" value="NZ_BMIS01000006.1"/>
</dbReference>
<protein>
    <recommendedName>
        <fullName evidence="3">tRNA threonylcarbamoyladenosine biosynthesis protein TsaE</fullName>
    </recommendedName>
    <alternativeName>
        <fullName evidence="11">t(6)A37 threonylcarbamoyladenosine biosynthesis protein TsaE</fullName>
    </alternativeName>
</protein>
<name>A0A917ERC8_9MICC</name>
<keyword evidence="13" id="KW-1185">Reference proteome</keyword>
<organism evidence="12 13">
    <name type="scientific">Nesterenkonia cremea</name>
    <dbReference type="NCBI Taxonomy" id="1882340"/>
    <lineage>
        <taxon>Bacteria</taxon>
        <taxon>Bacillati</taxon>
        <taxon>Actinomycetota</taxon>
        <taxon>Actinomycetes</taxon>
        <taxon>Micrococcales</taxon>
        <taxon>Micrococcaceae</taxon>
        <taxon>Nesterenkonia</taxon>
    </lineage>
</organism>
<gene>
    <name evidence="12" type="ORF">GCM10011401_16720</name>
</gene>
<dbReference type="PANTHER" id="PTHR33540:SF2">
    <property type="entry name" value="TRNA THREONYLCARBAMOYLADENOSINE BIOSYNTHESIS PROTEIN TSAE"/>
    <property type="match status" value="1"/>
</dbReference>
<evidence type="ECO:0000256" key="3">
    <source>
        <dbReference type="ARBA" id="ARBA00019010"/>
    </source>
</evidence>
<evidence type="ECO:0000256" key="4">
    <source>
        <dbReference type="ARBA" id="ARBA00022490"/>
    </source>
</evidence>
<dbReference type="PANTHER" id="PTHR33540">
    <property type="entry name" value="TRNA THREONYLCARBAMOYLADENOSINE BIOSYNTHESIS PROTEIN TSAE"/>
    <property type="match status" value="1"/>
</dbReference>
<evidence type="ECO:0000256" key="5">
    <source>
        <dbReference type="ARBA" id="ARBA00022694"/>
    </source>
</evidence>
<keyword evidence="4" id="KW-0963">Cytoplasm</keyword>
<evidence type="ECO:0000256" key="2">
    <source>
        <dbReference type="ARBA" id="ARBA00007599"/>
    </source>
</evidence>
<reference evidence="12" key="1">
    <citation type="journal article" date="2014" name="Int. J. Syst. Evol. Microbiol.">
        <title>Complete genome sequence of Corynebacterium casei LMG S-19264T (=DSM 44701T), isolated from a smear-ripened cheese.</title>
        <authorList>
            <consortium name="US DOE Joint Genome Institute (JGI-PGF)"/>
            <person name="Walter F."/>
            <person name="Albersmeier A."/>
            <person name="Kalinowski J."/>
            <person name="Ruckert C."/>
        </authorList>
    </citation>
    <scope>NUCLEOTIDE SEQUENCE</scope>
    <source>
        <strain evidence="12">CGMCC 1.15388</strain>
    </source>
</reference>
<dbReference type="InterPro" id="IPR027417">
    <property type="entry name" value="P-loop_NTPase"/>
</dbReference>
<evidence type="ECO:0000256" key="11">
    <source>
        <dbReference type="ARBA" id="ARBA00032441"/>
    </source>
</evidence>
<dbReference type="EMBL" id="BMIS01000006">
    <property type="protein sequence ID" value="GGE70061.1"/>
    <property type="molecule type" value="Genomic_DNA"/>
</dbReference>
<accession>A0A917ERC8</accession>
<comment type="function">
    <text evidence="10">Required for the formation of a threonylcarbamoyl group on adenosine at position 37 (t(6)A37) in tRNAs that read codons beginning with adenine. Is involved in the transfer of the threonylcarbamoyl moiety of threonylcarbamoyl-AMP (TC-AMP) to the N6 group of A37, together with TsaD and TsaB. TsaE seems to play an indirect role in the t(6)A biosynthesis pathway, possibly in regulating the core enzymatic function of TsaD.</text>
</comment>
<keyword evidence="9" id="KW-0460">Magnesium</keyword>
<keyword evidence="5" id="KW-0819">tRNA processing</keyword>
<evidence type="ECO:0000313" key="13">
    <source>
        <dbReference type="Proteomes" id="UP000633136"/>
    </source>
</evidence>
<dbReference type="SUPFAM" id="SSF52540">
    <property type="entry name" value="P-loop containing nucleoside triphosphate hydrolases"/>
    <property type="match status" value="1"/>
</dbReference>
<evidence type="ECO:0000256" key="7">
    <source>
        <dbReference type="ARBA" id="ARBA00022741"/>
    </source>
</evidence>
<evidence type="ECO:0000256" key="8">
    <source>
        <dbReference type="ARBA" id="ARBA00022840"/>
    </source>
</evidence>
<comment type="subcellular location">
    <subcellularLocation>
        <location evidence="1">Cytoplasm</location>
    </subcellularLocation>
</comment>
<dbReference type="Gene3D" id="3.40.50.300">
    <property type="entry name" value="P-loop containing nucleotide triphosphate hydrolases"/>
    <property type="match status" value="1"/>
</dbReference>
<dbReference type="GO" id="GO:0005524">
    <property type="term" value="F:ATP binding"/>
    <property type="evidence" value="ECO:0007669"/>
    <property type="project" value="UniProtKB-KW"/>
</dbReference>
<dbReference type="GO" id="GO:0046872">
    <property type="term" value="F:metal ion binding"/>
    <property type="evidence" value="ECO:0007669"/>
    <property type="project" value="UniProtKB-KW"/>
</dbReference>
<dbReference type="NCBIfam" id="TIGR00150">
    <property type="entry name" value="T6A_YjeE"/>
    <property type="match status" value="1"/>
</dbReference>
<dbReference type="GO" id="GO:0005737">
    <property type="term" value="C:cytoplasm"/>
    <property type="evidence" value="ECO:0007669"/>
    <property type="project" value="UniProtKB-SubCell"/>
</dbReference>
<dbReference type="Proteomes" id="UP000633136">
    <property type="component" value="Unassembled WGS sequence"/>
</dbReference>
<dbReference type="AlphaFoldDB" id="A0A917ERC8"/>
<keyword evidence="7" id="KW-0547">Nucleotide-binding</keyword>
<dbReference type="GO" id="GO:0002949">
    <property type="term" value="P:tRNA threonylcarbamoyladenosine modification"/>
    <property type="evidence" value="ECO:0007669"/>
    <property type="project" value="InterPro"/>
</dbReference>
<sequence>MSRRQDDGPAAPLTGENWTLEMPLEDLEATERFAHILAAELTAGTLLVLTGGLGAGKTTFTQSLAEGLDVTGPVSSPTFVLSRIHRRAAEGPDLVHVDAYRTDAEGLESLDLLSTLAGSVTVIEWGRGLVEHALVGEGGSWLDLELESISAEDRSSAGGGKIITDFSESEEDLLGTPRRAMLRGYGPLWLRPPDALNG</sequence>
<keyword evidence="8" id="KW-0067">ATP-binding</keyword>
<reference evidence="12" key="2">
    <citation type="submission" date="2020-09" db="EMBL/GenBank/DDBJ databases">
        <authorList>
            <person name="Sun Q."/>
            <person name="Zhou Y."/>
        </authorList>
    </citation>
    <scope>NUCLEOTIDE SEQUENCE</scope>
    <source>
        <strain evidence="12">CGMCC 1.15388</strain>
    </source>
</reference>
<comment type="caution">
    <text evidence="12">The sequence shown here is derived from an EMBL/GenBank/DDBJ whole genome shotgun (WGS) entry which is preliminary data.</text>
</comment>
<evidence type="ECO:0000256" key="10">
    <source>
        <dbReference type="ARBA" id="ARBA00024908"/>
    </source>
</evidence>
<dbReference type="InterPro" id="IPR003442">
    <property type="entry name" value="T6A_TsaE"/>
</dbReference>
<comment type="similarity">
    <text evidence="2">Belongs to the TsaE family.</text>
</comment>
<proteinExistence type="inferred from homology"/>